<evidence type="ECO:0000256" key="1">
    <source>
        <dbReference type="SAM" id="MobiDB-lite"/>
    </source>
</evidence>
<dbReference type="EnsemblMetazoa" id="G21954.1">
    <property type="protein sequence ID" value="G21954.1:cds"/>
    <property type="gene ID" value="G21954"/>
</dbReference>
<evidence type="ECO:0000313" key="2">
    <source>
        <dbReference type="EnsemblMetazoa" id="G21954.1:cds"/>
    </source>
</evidence>
<feature type="region of interest" description="Disordered" evidence="1">
    <location>
        <begin position="123"/>
        <end position="154"/>
    </location>
</feature>
<dbReference type="AlphaFoldDB" id="A0A8W8K755"/>
<accession>A0A8W8K755</accession>
<evidence type="ECO:0000313" key="3">
    <source>
        <dbReference type="Proteomes" id="UP000005408"/>
    </source>
</evidence>
<dbReference type="Proteomes" id="UP000005408">
    <property type="component" value="Unassembled WGS sequence"/>
</dbReference>
<feature type="region of interest" description="Disordered" evidence="1">
    <location>
        <begin position="181"/>
        <end position="297"/>
    </location>
</feature>
<feature type="compositionally biased region" description="Basic and acidic residues" evidence="1">
    <location>
        <begin position="89"/>
        <end position="98"/>
    </location>
</feature>
<protein>
    <submittedName>
        <fullName evidence="2">Uncharacterized protein</fullName>
    </submittedName>
</protein>
<feature type="compositionally biased region" description="Basic and acidic residues" evidence="1">
    <location>
        <begin position="229"/>
        <end position="273"/>
    </location>
</feature>
<feature type="compositionally biased region" description="Basic and acidic residues" evidence="1">
    <location>
        <begin position="281"/>
        <end position="291"/>
    </location>
</feature>
<feature type="compositionally biased region" description="Basic and acidic residues" evidence="1">
    <location>
        <begin position="125"/>
        <end position="134"/>
    </location>
</feature>
<sequence>MKNRMVVDHSKMESQSDSRNGPVFNMENCRITEGLGIQRSDDKKVNGIGNGEMIRRIKNIPVLEERRLLALERHIKRKRRRRPYVKKMKSSEKTEQLDKTMGAPNGKMSYDLSQNEIEGTGMAVSEKDEEKPNGKTENSVVQSPKMDVEENEQQGVQFDKLVEYLLDEVKSEIIKRVEDGLKSKSEVNQSEVEEEGHIKKDEGADMEVKQENEENFTSVKEVNTSLSEDAGHVDDDGLKKERENFHGEGHKNLERAKDSENKIVYIGDEKAEHSLNGSRTGSKEPKPKDPELEAVETSQLLKEEREIEKAGFNVSNKIVLDDDGDDDDDGFMPRKLFFFSFSEFKKEEASP</sequence>
<organism evidence="2 3">
    <name type="scientific">Magallana gigas</name>
    <name type="common">Pacific oyster</name>
    <name type="synonym">Crassostrea gigas</name>
    <dbReference type="NCBI Taxonomy" id="29159"/>
    <lineage>
        <taxon>Eukaryota</taxon>
        <taxon>Metazoa</taxon>
        <taxon>Spiralia</taxon>
        <taxon>Lophotrochozoa</taxon>
        <taxon>Mollusca</taxon>
        <taxon>Bivalvia</taxon>
        <taxon>Autobranchia</taxon>
        <taxon>Pteriomorphia</taxon>
        <taxon>Ostreida</taxon>
        <taxon>Ostreoidea</taxon>
        <taxon>Ostreidae</taxon>
        <taxon>Magallana</taxon>
    </lineage>
</organism>
<feature type="compositionally biased region" description="Polar residues" evidence="1">
    <location>
        <begin position="215"/>
        <end position="227"/>
    </location>
</feature>
<proteinExistence type="predicted"/>
<feature type="region of interest" description="Disordered" evidence="1">
    <location>
        <begin position="1"/>
        <end position="25"/>
    </location>
</feature>
<keyword evidence="3" id="KW-1185">Reference proteome</keyword>
<name>A0A8W8K755_MAGGI</name>
<feature type="region of interest" description="Disordered" evidence="1">
    <location>
        <begin position="80"/>
        <end position="110"/>
    </location>
</feature>
<reference evidence="2" key="1">
    <citation type="submission" date="2022-08" db="UniProtKB">
        <authorList>
            <consortium name="EnsemblMetazoa"/>
        </authorList>
    </citation>
    <scope>IDENTIFICATION</scope>
    <source>
        <strain evidence="2">05x7-T-G4-1.051#20</strain>
    </source>
</reference>
<feature type="compositionally biased region" description="Basic and acidic residues" evidence="1">
    <location>
        <begin position="195"/>
        <end position="212"/>
    </location>
</feature>
<feature type="compositionally biased region" description="Basic and acidic residues" evidence="1">
    <location>
        <begin position="1"/>
        <end position="16"/>
    </location>
</feature>